<organism evidence="1 2">
    <name type="scientific">Sporobacter termitidis DSM 10068</name>
    <dbReference type="NCBI Taxonomy" id="1123282"/>
    <lineage>
        <taxon>Bacteria</taxon>
        <taxon>Bacillati</taxon>
        <taxon>Bacillota</taxon>
        <taxon>Clostridia</taxon>
        <taxon>Eubacteriales</taxon>
        <taxon>Oscillospiraceae</taxon>
        <taxon>Sporobacter</taxon>
    </lineage>
</organism>
<proteinExistence type="predicted"/>
<name>A0A1M5U805_9FIRM</name>
<dbReference type="STRING" id="1123282.SAMN02745823_00398"/>
<accession>A0A1M5U805</accession>
<dbReference type="RefSeq" id="WP_073075952.1">
    <property type="nucleotide sequence ID" value="NZ_FQXV01000001.1"/>
</dbReference>
<keyword evidence="2" id="KW-1185">Reference proteome</keyword>
<dbReference type="Proteomes" id="UP000183995">
    <property type="component" value="Unassembled WGS sequence"/>
</dbReference>
<dbReference type="EMBL" id="FQXV01000001">
    <property type="protein sequence ID" value="SHH59117.1"/>
    <property type="molecule type" value="Genomic_DNA"/>
</dbReference>
<dbReference type="OrthoDB" id="9773047at2"/>
<reference evidence="1 2" key="1">
    <citation type="submission" date="2016-11" db="EMBL/GenBank/DDBJ databases">
        <authorList>
            <person name="Jaros S."/>
            <person name="Januszkiewicz K."/>
            <person name="Wedrychowicz H."/>
        </authorList>
    </citation>
    <scope>NUCLEOTIDE SEQUENCE [LARGE SCALE GENOMIC DNA]</scope>
    <source>
        <strain evidence="1 2">DSM 10068</strain>
    </source>
</reference>
<sequence>MKQGLLQDVNTPIVEFFGDVLSNQSDIRKQHITLYHLLTMSAGLDWPEFGEWNYFAPMEYSKNINLGANGLSMTIQDMLKFGYLYLKEGTI</sequence>
<protein>
    <recommendedName>
        <fullName evidence="3">Beta-lactamase</fullName>
    </recommendedName>
</protein>
<evidence type="ECO:0000313" key="2">
    <source>
        <dbReference type="Proteomes" id="UP000183995"/>
    </source>
</evidence>
<dbReference type="SUPFAM" id="SSF56601">
    <property type="entry name" value="beta-lactamase/transpeptidase-like"/>
    <property type="match status" value="1"/>
</dbReference>
<evidence type="ECO:0008006" key="3">
    <source>
        <dbReference type="Google" id="ProtNLM"/>
    </source>
</evidence>
<dbReference type="InterPro" id="IPR012338">
    <property type="entry name" value="Beta-lactam/transpept-like"/>
</dbReference>
<evidence type="ECO:0000313" key="1">
    <source>
        <dbReference type="EMBL" id="SHH59117.1"/>
    </source>
</evidence>
<gene>
    <name evidence="1" type="ORF">SAMN02745823_00398</name>
</gene>
<dbReference type="AlphaFoldDB" id="A0A1M5U805"/>
<dbReference type="Gene3D" id="3.40.710.10">
    <property type="entry name" value="DD-peptidase/beta-lactamase superfamily"/>
    <property type="match status" value="1"/>
</dbReference>